<comment type="caution">
    <text evidence="2">The sequence shown here is derived from an EMBL/GenBank/DDBJ whole genome shotgun (WGS) entry which is preliminary data.</text>
</comment>
<dbReference type="EMBL" id="VSSQ01019405">
    <property type="protein sequence ID" value="MPM63420.1"/>
    <property type="molecule type" value="Genomic_DNA"/>
</dbReference>
<sequence length="132" mass="14874">MVDDQSRSAVRPVAVNRAAAVRHRRPVIVSREHTAAAGHLDVVAEAAVIAPARGKGVLHFRIPRQPDRRRRTPPETEEIVQHTGSARLAVFVADAAAVIGQHTAARRHKFPDRRRFRIGERTDERQDQEFDR</sequence>
<name>A0A645BD75_9ZZZZ</name>
<dbReference type="AlphaFoldDB" id="A0A645BD75"/>
<accession>A0A645BD75</accession>
<proteinExistence type="predicted"/>
<reference evidence="2" key="1">
    <citation type="submission" date="2019-08" db="EMBL/GenBank/DDBJ databases">
        <authorList>
            <person name="Kucharzyk K."/>
            <person name="Murdoch R.W."/>
            <person name="Higgins S."/>
            <person name="Loffler F."/>
        </authorList>
    </citation>
    <scope>NUCLEOTIDE SEQUENCE</scope>
</reference>
<feature type="compositionally biased region" description="Basic residues" evidence="1">
    <location>
        <begin position="104"/>
        <end position="116"/>
    </location>
</feature>
<feature type="compositionally biased region" description="Basic and acidic residues" evidence="1">
    <location>
        <begin position="117"/>
        <end position="132"/>
    </location>
</feature>
<feature type="region of interest" description="Disordered" evidence="1">
    <location>
        <begin position="103"/>
        <end position="132"/>
    </location>
</feature>
<evidence type="ECO:0000313" key="2">
    <source>
        <dbReference type="EMBL" id="MPM63420.1"/>
    </source>
</evidence>
<protein>
    <submittedName>
        <fullName evidence="2">Uncharacterized protein</fullName>
    </submittedName>
</protein>
<gene>
    <name evidence="2" type="ORF">SDC9_110300</name>
</gene>
<organism evidence="2">
    <name type="scientific">bioreactor metagenome</name>
    <dbReference type="NCBI Taxonomy" id="1076179"/>
    <lineage>
        <taxon>unclassified sequences</taxon>
        <taxon>metagenomes</taxon>
        <taxon>ecological metagenomes</taxon>
    </lineage>
</organism>
<evidence type="ECO:0000256" key="1">
    <source>
        <dbReference type="SAM" id="MobiDB-lite"/>
    </source>
</evidence>